<evidence type="ECO:0000313" key="2">
    <source>
        <dbReference type="Proteomes" id="UP000299102"/>
    </source>
</evidence>
<name>A0A4C1Y9R9_EUMVA</name>
<organism evidence="1 2">
    <name type="scientific">Eumeta variegata</name>
    <name type="common">Bagworm moth</name>
    <name type="synonym">Eumeta japonica</name>
    <dbReference type="NCBI Taxonomy" id="151549"/>
    <lineage>
        <taxon>Eukaryota</taxon>
        <taxon>Metazoa</taxon>
        <taxon>Ecdysozoa</taxon>
        <taxon>Arthropoda</taxon>
        <taxon>Hexapoda</taxon>
        <taxon>Insecta</taxon>
        <taxon>Pterygota</taxon>
        <taxon>Neoptera</taxon>
        <taxon>Endopterygota</taxon>
        <taxon>Lepidoptera</taxon>
        <taxon>Glossata</taxon>
        <taxon>Ditrysia</taxon>
        <taxon>Tineoidea</taxon>
        <taxon>Psychidae</taxon>
        <taxon>Oiketicinae</taxon>
        <taxon>Eumeta</taxon>
    </lineage>
</organism>
<evidence type="ECO:0000313" key="1">
    <source>
        <dbReference type="EMBL" id="GBP71205.1"/>
    </source>
</evidence>
<comment type="caution">
    <text evidence="1">The sequence shown here is derived from an EMBL/GenBank/DDBJ whole genome shotgun (WGS) entry which is preliminary data.</text>
</comment>
<dbReference type="Proteomes" id="UP000299102">
    <property type="component" value="Unassembled WGS sequence"/>
</dbReference>
<dbReference type="EMBL" id="BGZK01001100">
    <property type="protein sequence ID" value="GBP71205.1"/>
    <property type="molecule type" value="Genomic_DNA"/>
</dbReference>
<sequence>MSDPLPSAAAPNLGTPFFFAAINCTFQCFTFGQLNITQTHSPMGTCIYVFNRDPPEGGWSAPSIDSFNPREITKVLLVSGSGKVTCVVLYDVYASTCFVASDSISTQFGRHRYGDAENDIEGHLARPRVGIGGRDD</sequence>
<proteinExistence type="predicted"/>
<protein>
    <submittedName>
        <fullName evidence="1">Uncharacterized protein</fullName>
    </submittedName>
</protein>
<dbReference type="AlphaFoldDB" id="A0A4C1Y9R9"/>
<reference evidence="1 2" key="1">
    <citation type="journal article" date="2019" name="Commun. Biol.">
        <title>The bagworm genome reveals a unique fibroin gene that provides high tensile strength.</title>
        <authorList>
            <person name="Kono N."/>
            <person name="Nakamura H."/>
            <person name="Ohtoshi R."/>
            <person name="Tomita M."/>
            <person name="Numata K."/>
            <person name="Arakawa K."/>
        </authorList>
    </citation>
    <scope>NUCLEOTIDE SEQUENCE [LARGE SCALE GENOMIC DNA]</scope>
</reference>
<accession>A0A4C1Y9R9</accession>
<keyword evidence="2" id="KW-1185">Reference proteome</keyword>
<gene>
    <name evidence="1" type="ORF">EVAR_17998_1</name>
</gene>